<accession>A0A448IVP2</accession>
<feature type="transmembrane region" description="Helical" evidence="1">
    <location>
        <begin position="6"/>
        <end position="26"/>
    </location>
</feature>
<gene>
    <name evidence="2" type="ORF">NCTC10437_03564</name>
</gene>
<evidence type="ECO:0000313" key="2">
    <source>
        <dbReference type="EMBL" id="VEG56526.1"/>
    </source>
</evidence>
<keyword evidence="1" id="KW-0472">Membrane</keyword>
<keyword evidence="1" id="KW-1133">Transmembrane helix</keyword>
<dbReference type="EMBL" id="LR134356">
    <property type="protein sequence ID" value="VEG56526.1"/>
    <property type="molecule type" value="Genomic_DNA"/>
</dbReference>
<reference evidence="2 3" key="1">
    <citation type="submission" date="2018-12" db="EMBL/GenBank/DDBJ databases">
        <authorList>
            <consortium name="Pathogen Informatics"/>
        </authorList>
    </citation>
    <scope>NUCLEOTIDE SEQUENCE [LARGE SCALE GENOMIC DNA]</scope>
    <source>
        <strain evidence="2 3">NCTC10437</strain>
    </source>
</reference>
<proteinExistence type="predicted"/>
<organism evidence="2 3">
    <name type="scientific">Mycolicibacterium aurum</name>
    <name type="common">Mycobacterium aurum</name>
    <dbReference type="NCBI Taxonomy" id="1791"/>
    <lineage>
        <taxon>Bacteria</taxon>
        <taxon>Bacillati</taxon>
        <taxon>Actinomycetota</taxon>
        <taxon>Actinomycetes</taxon>
        <taxon>Mycobacteriales</taxon>
        <taxon>Mycobacteriaceae</taxon>
        <taxon>Mycolicibacterium</taxon>
    </lineage>
</organism>
<keyword evidence="3" id="KW-1185">Reference proteome</keyword>
<dbReference type="KEGG" id="mauu:NCTC10437_03564"/>
<protein>
    <submittedName>
        <fullName evidence="2">Uncharacterized protein</fullName>
    </submittedName>
</protein>
<dbReference type="STRING" id="1791.GCA_001049355_03113"/>
<evidence type="ECO:0000256" key="1">
    <source>
        <dbReference type="SAM" id="Phobius"/>
    </source>
</evidence>
<keyword evidence="1" id="KW-0812">Transmembrane</keyword>
<name>A0A448IVP2_MYCAU</name>
<evidence type="ECO:0000313" key="3">
    <source>
        <dbReference type="Proteomes" id="UP000279306"/>
    </source>
</evidence>
<dbReference type="AlphaFoldDB" id="A0A448IVP2"/>
<sequence>MDWPTAAVLIAVVIALMAVASTYIAGRYSK</sequence>
<dbReference type="Proteomes" id="UP000279306">
    <property type="component" value="Chromosome"/>
</dbReference>